<accession>A0ABP9NWC9</accession>
<keyword evidence="2" id="KW-1185">Reference proteome</keyword>
<sequence length="226" mass="24767">MALALAANLQAEPRTFTSPDGRTLQADVQSATADLVTLKLANGTPLTVQISKFSAADQTYIAEWRKANPMAIKYNFAASFTKDKRDSSKTSRNNEEITTDTWACNVKLANRSNQTLDGLKMDYEIYYTQVAGKQAVTRKMTGKADVPSIKHLEELVVQTRELKLTTSKLEGGFYYLDGSRSRQKDAIEGVAIKLTHDGKMVYEWASAGVPKDRGATAEGTSSSLAK</sequence>
<comment type="caution">
    <text evidence="1">The sequence shown here is derived from an EMBL/GenBank/DDBJ whole genome shotgun (WGS) entry which is preliminary data.</text>
</comment>
<evidence type="ECO:0000313" key="1">
    <source>
        <dbReference type="EMBL" id="GAA5135708.1"/>
    </source>
</evidence>
<dbReference type="RefSeq" id="WP_345735218.1">
    <property type="nucleotide sequence ID" value="NZ_BAABIA010000002.1"/>
</dbReference>
<proteinExistence type="predicted"/>
<dbReference type="Gene3D" id="2.30.30.700">
    <property type="entry name" value="SLA1 homology domain 1"/>
    <property type="match status" value="1"/>
</dbReference>
<gene>
    <name evidence="1" type="ORF">GCM10023213_09460</name>
</gene>
<name>A0ABP9NWC9_9BACT</name>
<protein>
    <recommendedName>
        <fullName evidence="3">SLA1 homology domain-containing protein</fullName>
    </recommendedName>
</protein>
<dbReference type="Proteomes" id="UP001499852">
    <property type="component" value="Unassembled WGS sequence"/>
</dbReference>
<evidence type="ECO:0000313" key="2">
    <source>
        <dbReference type="Proteomes" id="UP001499852"/>
    </source>
</evidence>
<dbReference type="EMBL" id="BAABIA010000002">
    <property type="protein sequence ID" value="GAA5135708.1"/>
    <property type="molecule type" value="Genomic_DNA"/>
</dbReference>
<reference evidence="2" key="1">
    <citation type="journal article" date="2019" name="Int. J. Syst. Evol. Microbiol.">
        <title>The Global Catalogue of Microorganisms (GCM) 10K type strain sequencing project: providing services to taxonomists for standard genome sequencing and annotation.</title>
        <authorList>
            <consortium name="The Broad Institute Genomics Platform"/>
            <consortium name="The Broad Institute Genome Sequencing Center for Infectious Disease"/>
            <person name="Wu L."/>
            <person name="Ma J."/>
        </authorList>
    </citation>
    <scope>NUCLEOTIDE SEQUENCE [LARGE SCALE GENOMIC DNA]</scope>
    <source>
        <strain evidence="2">JCM 18053</strain>
    </source>
</reference>
<evidence type="ECO:0008006" key="3">
    <source>
        <dbReference type="Google" id="ProtNLM"/>
    </source>
</evidence>
<organism evidence="1 2">
    <name type="scientific">Prosthecobacter algae</name>
    <dbReference type="NCBI Taxonomy" id="1144682"/>
    <lineage>
        <taxon>Bacteria</taxon>
        <taxon>Pseudomonadati</taxon>
        <taxon>Verrucomicrobiota</taxon>
        <taxon>Verrucomicrobiia</taxon>
        <taxon>Verrucomicrobiales</taxon>
        <taxon>Verrucomicrobiaceae</taxon>
        <taxon>Prosthecobacter</taxon>
    </lineage>
</organism>